<sequence length="255" mass="29387">MTRLYQYFLLHLPFSFGRKNIGFLRTVNESQWLHERPTILEAIRRYEELWMPLMSDLTVGAPPPMILPPVDIEWVWFCHSLNPVRYRQYCESRFSKLIEKPAIFDEENEEYALMRCREIWEHKYPSEPFENEVDSDSENPICVTNEDILDEKFSDGCSLFVPASDIQLIGGGGREPVKIVLIKTQYIETDARSFKSVVQELTGKDSGARGSNLSHASKSRKVRSNLGTKIMEGGMNINGFAEQISSHRTSFLGER</sequence>
<dbReference type="InterPro" id="IPR008889">
    <property type="entry name" value="VQ"/>
</dbReference>
<reference evidence="2 3" key="1">
    <citation type="submission" date="2024-05" db="EMBL/GenBank/DDBJ databases">
        <title>Haplotype-resolved chromosome-level genome assembly of Huyou (Citrus changshanensis).</title>
        <authorList>
            <person name="Miao C."/>
            <person name="Chen W."/>
            <person name="Wu Y."/>
            <person name="Wang L."/>
            <person name="Zhao S."/>
            <person name="Grierson D."/>
            <person name="Xu C."/>
            <person name="Chen K."/>
        </authorList>
    </citation>
    <scope>NUCLEOTIDE SEQUENCE [LARGE SCALE GENOMIC DNA]</scope>
    <source>
        <strain evidence="2">01-14</strain>
        <tissue evidence="2">Leaf</tissue>
    </source>
</reference>
<proteinExistence type="predicted"/>
<evidence type="ECO:0000313" key="2">
    <source>
        <dbReference type="EMBL" id="KAK9187313.1"/>
    </source>
</evidence>
<name>A0AAP0LTX2_9ROSI</name>
<dbReference type="AlphaFoldDB" id="A0AAP0LTX2"/>
<dbReference type="EMBL" id="JBCGBO010000007">
    <property type="protein sequence ID" value="KAK9187313.1"/>
    <property type="molecule type" value="Genomic_DNA"/>
</dbReference>
<evidence type="ECO:0000259" key="1">
    <source>
        <dbReference type="Pfam" id="PF05678"/>
    </source>
</evidence>
<accession>A0AAP0LTX2</accession>
<protein>
    <recommendedName>
        <fullName evidence="1">VQ domain-containing protein</fullName>
    </recommendedName>
</protein>
<feature type="domain" description="VQ" evidence="1">
    <location>
        <begin position="184"/>
        <end position="207"/>
    </location>
</feature>
<evidence type="ECO:0000313" key="3">
    <source>
        <dbReference type="Proteomes" id="UP001428341"/>
    </source>
</evidence>
<dbReference type="Proteomes" id="UP001428341">
    <property type="component" value="Unassembled WGS sequence"/>
</dbReference>
<dbReference type="Pfam" id="PF07173">
    <property type="entry name" value="GRDP-like"/>
    <property type="match status" value="1"/>
</dbReference>
<dbReference type="Pfam" id="PF05678">
    <property type="entry name" value="VQ"/>
    <property type="match status" value="1"/>
</dbReference>
<dbReference type="InterPro" id="IPR009836">
    <property type="entry name" value="GRDP-like"/>
</dbReference>
<keyword evidence="3" id="KW-1185">Reference proteome</keyword>
<organism evidence="2 3">
    <name type="scientific">Citrus x changshan-huyou</name>
    <dbReference type="NCBI Taxonomy" id="2935761"/>
    <lineage>
        <taxon>Eukaryota</taxon>
        <taxon>Viridiplantae</taxon>
        <taxon>Streptophyta</taxon>
        <taxon>Embryophyta</taxon>
        <taxon>Tracheophyta</taxon>
        <taxon>Spermatophyta</taxon>
        <taxon>Magnoliopsida</taxon>
        <taxon>eudicotyledons</taxon>
        <taxon>Gunneridae</taxon>
        <taxon>Pentapetalae</taxon>
        <taxon>rosids</taxon>
        <taxon>malvids</taxon>
        <taxon>Sapindales</taxon>
        <taxon>Rutaceae</taxon>
        <taxon>Aurantioideae</taxon>
        <taxon>Citrus</taxon>
    </lineage>
</organism>
<dbReference type="PANTHER" id="PTHR34365:SF2">
    <property type="entry name" value="ENOLASE (DUF1399)"/>
    <property type="match status" value="1"/>
</dbReference>
<comment type="caution">
    <text evidence="2">The sequence shown here is derived from an EMBL/GenBank/DDBJ whole genome shotgun (WGS) entry which is preliminary data.</text>
</comment>
<gene>
    <name evidence="2" type="ORF">WN944_018705</name>
</gene>
<dbReference type="PANTHER" id="PTHR34365">
    <property type="entry name" value="ENOLASE (DUF1399)"/>
    <property type="match status" value="1"/>
</dbReference>